<feature type="region of interest" description="Disordered" evidence="10">
    <location>
        <begin position="1026"/>
        <end position="1063"/>
    </location>
</feature>
<feature type="region of interest" description="Disordered" evidence="10">
    <location>
        <begin position="191"/>
        <end position="214"/>
    </location>
</feature>
<dbReference type="EMBL" id="CAUYUJ010003470">
    <property type="protein sequence ID" value="CAK0805485.1"/>
    <property type="molecule type" value="Genomic_DNA"/>
</dbReference>
<feature type="transmembrane region" description="Helical" evidence="11">
    <location>
        <begin position="30"/>
        <end position="50"/>
    </location>
</feature>
<keyword evidence="4" id="KW-0732">Signal</keyword>
<name>A0ABN9QHI5_9DINO</name>
<keyword evidence="7 11" id="KW-1133">Transmembrane helix</keyword>
<dbReference type="InterPro" id="IPR004837">
    <property type="entry name" value="NaCa_Exmemb"/>
</dbReference>
<evidence type="ECO:0000256" key="10">
    <source>
        <dbReference type="SAM" id="MobiDB-lite"/>
    </source>
</evidence>
<dbReference type="PANTHER" id="PTHR11878:SF65">
    <property type="entry name" value="NA_CA-EXCHANGE PROTEIN, ISOFORM G"/>
    <property type="match status" value="1"/>
</dbReference>
<dbReference type="InterPro" id="IPR003644">
    <property type="entry name" value="Calx_beta"/>
</dbReference>
<keyword evidence="9 11" id="KW-0472">Membrane</keyword>
<protein>
    <recommendedName>
        <fullName evidence="12">Calx-beta domain-containing protein</fullName>
    </recommendedName>
</protein>
<feature type="transmembrane region" description="Helical" evidence="11">
    <location>
        <begin position="62"/>
        <end position="83"/>
    </location>
</feature>
<accession>A0ABN9QHI5</accession>
<feature type="compositionally biased region" description="Basic and acidic residues" evidence="10">
    <location>
        <begin position="1026"/>
        <end position="1051"/>
    </location>
</feature>
<evidence type="ECO:0000256" key="9">
    <source>
        <dbReference type="ARBA" id="ARBA00023136"/>
    </source>
</evidence>
<evidence type="ECO:0000313" key="13">
    <source>
        <dbReference type="EMBL" id="CAK0805485.1"/>
    </source>
</evidence>
<dbReference type="Gene3D" id="1.20.1420.30">
    <property type="entry name" value="NCX, central ion-binding region"/>
    <property type="match status" value="1"/>
</dbReference>
<feature type="domain" description="Calx-beta" evidence="12">
    <location>
        <begin position="210"/>
        <end position="312"/>
    </location>
</feature>
<dbReference type="Pfam" id="PF03160">
    <property type="entry name" value="Calx-beta"/>
    <property type="match status" value="2"/>
</dbReference>
<evidence type="ECO:0000256" key="5">
    <source>
        <dbReference type="ARBA" id="ARBA00022737"/>
    </source>
</evidence>
<dbReference type="InterPro" id="IPR038081">
    <property type="entry name" value="CalX-like_sf"/>
</dbReference>
<dbReference type="InterPro" id="IPR051171">
    <property type="entry name" value="CaCA"/>
</dbReference>
<sequence length="1140" mass="121962">MGSSAPEILLAVIETVGNGFEAGSLGPATIVGSAAFNLLVITAVCVSVIPEGETRAIEETQVFCVTALFSILAYVWLVFIVAGGQSYEVVEPWESAVTLALFPALVFLAWLADKGLLGCRGSARVHREGFAEEAGGLAHLEAEVLQRFATCMPDEEIVKLAESEFGAKRSLAMYRDRATIKMISGGLSALEPGGRAGSKESRLRHAAQAKAEQGAPAEPRCAVEFASAHYSVLERAGATADLVVCRRGPWPGYPVRARVATRDGTATAGQDFVMYSGEVLFGKEKDTEARVSVEILQNSASTESRLFHVELLDVSGAPPRGPGVSGGEPAVSGTQSAPASLWLSSSAHDRRPVGANPRAVPVPPAHVVLGPVRKAEVRILDTDSPGILKFASDTLEFVEGPADAACTVVVLRVGGSQGEVSCTYRTEDGTACSGVDYVPSSGTLVFPDREDSRCLQVMVRSRGRFEVSHSFRVVLEDRLGLPFIVEPRADIATFVMSTRPPQVERRRCGFDVRRRSLNVEGRCLGVKLVLDLPGEYSGMLFPQMVLALWFDRRSVCICAWVGISSTAGALAWPSKRPTCSLDARAQKTMPTPKAHPPSECRRNARALLIALGHGLAILWRRAGVLVHVEARRVAKKLNVQDFVVATCSRWHFQTCFEGPSMAIAMTRSTISKFTMMLVIAMLGSGGGGARGRAAARGCLAPSRRRGCKGRASARPRLCRPCRRRRLRRRYARQAALDRAPLALRDREGCAMPGRRERYGGKSSPRASTRGAHWDSLVGGQRQFVWDILATRPCEFPVHAQSAGKVTGCTWLSFVLAAAIAAACAGTVETDVDTSGHSSAATSTTPGQDRAPEQNSATATVADSQATIAQYLDAKSGADNAALFRPVRGAADRVGGAPYFACVAAQCDLKDSTFFARTPSPGRADAAAGCPVERSKSMQFVADFVLLRDLTTKQGLVLVVSLGFDALRHPAWRLKATVPDPPAHRKMGPGGQLALGGRVERACSARMHADGAPGDVVETCDYAGRSARGELSGRRPPRDLGEDPVLRHRGAVEDGSAPRQGRWGTRGAVHPCLWAPIKSARDAGDDLASRRVADLAEDGGGATCKWAEAAETPIDFNVRASRNNQLPDEWRGRCRRPAARQ</sequence>
<keyword evidence="2" id="KW-0813">Transport</keyword>
<dbReference type="SUPFAM" id="SSF141072">
    <property type="entry name" value="CalX-like"/>
    <property type="match status" value="2"/>
</dbReference>
<evidence type="ECO:0000256" key="2">
    <source>
        <dbReference type="ARBA" id="ARBA00022448"/>
    </source>
</evidence>
<dbReference type="Proteomes" id="UP001189429">
    <property type="component" value="Unassembled WGS sequence"/>
</dbReference>
<gene>
    <name evidence="13" type="ORF">PCOR1329_LOCUS11981</name>
</gene>
<dbReference type="Gene3D" id="2.60.40.2030">
    <property type="match status" value="2"/>
</dbReference>
<evidence type="ECO:0000259" key="12">
    <source>
        <dbReference type="SMART" id="SM00237"/>
    </source>
</evidence>
<dbReference type="SMART" id="SM00237">
    <property type="entry name" value="Calx_beta"/>
    <property type="match status" value="2"/>
</dbReference>
<keyword evidence="8" id="KW-0406">Ion transport</keyword>
<keyword evidence="3 11" id="KW-0812">Transmembrane</keyword>
<dbReference type="PANTHER" id="PTHR11878">
    <property type="entry name" value="SODIUM/CALCIUM EXCHANGER"/>
    <property type="match status" value="1"/>
</dbReference>
<proteinExistence type="predicted"/>
<evidence type="ECO:0000313" key="14">
    <source>
        <dbReference type="Proteomes" id="UP001189429"/>
    </source>
</evidence>
<evidence type="ECO:0000256" key="6">
    <source>
        <dbReference type="ARBA" id="ARBA00022837"/>
    </source>
</evidence>
<evidence type="ECO:0000256" key="4">
    <source>
        <dbReference type="ARBA" id="ARBA00022729"/>
    </source>
</evidence>
<keyword evidence="5" id="KW-0677">Repeat</keyword>
<keyword evidence="14" id="KW-1185">Reference proteome</keyword>
<evidence type="ECO:0000256" key="1">
    <source>
        <dbReference type="ARBA" id="ARBA00004127"/>
    </source>
</evidence>
<evidence type="ECO:0000256" key="11">
    <source>
        <dbReference type="SAM" id="Phobius"/>
    </source>
</evidence>
<evidence type="ECO:0000256" key="7">
    <source>
        <dbReference type="ARBA" id="ARBA00022989"/>
    </source>
</evidence>
<reference evidence="13" key="1">
    <citation type="submission" date="2023-10" db="EMBL/GenBank/DDBJ databases">
        <authorList>
            <person name="Chen Y."/>
            <person name="Shah S."/>
            <person name="Dougan E. K."/>
            <person name="Thang M."/>
            <person name="Chan C."/>
        </authorList>
    </citation>
    <scope>NUCLEOTIDE SEQUENCE [LARGE SCALE GENOMIC DNA]</scope>
</reference>
<organism evidence="13 14">
    <name type="scientific">Prorocentrum cordatum</name>
    <dbReference type="NCBI Taxonomy" id="2364126"/>
    <lineage>
        <taxon>Eukaryota</taxon>
        <taxon>Sar</taxon>
        <taxon>Alveolata</taxon>
        <taxon>Dinophyceae</taxon>
        <taxon>Prorocentrales</taxon>
        <taxon>Prorocentraceae</taxon>
        <taxon>Prorocentrum</taxon>
    </lineage>
</organism>
<dbReference type="InterPro" id="IPR044880">
    <property type="entry name" value="NCX_ion-bd_dom_sf"/>
</dbReference>
<feature type="region of interest" description="Disordered" evidence="10">
    <location>
        <begin position="752"/>
        <end position="771"/>
    </location>
</feature>
<comment type="caution">
    <text evidence="13">The sequence shown here is derived from an EMBL/GenBank/DDBJ whole genome shotgun (WGS) entry which is preliminary data.</text>
</comment>
<evidence type="ECO:0000256" key="3">
    <source>
        <dbReference type="ARBA" id="ARBA00022692"/>
    </source>
</evidence>
<comment type="subcellular location">
    <subcellularLocation>
        <location evidence="1">Endomembrane system</location>
        <topology evidence="1">Multi-pass membrane protein</topology>
    </subcellularLocation>
</comment>
<feature type="domain" description="Calx-beta" evidence="12">
    <location>
        <begin position="375"/>
        <end position="476"/>
    </location>
</feature>
<feature type="region of interest" description="Disordered" evidence="10">
    <location>
        <begin position="1120"/>
        <end position="1140"/>
    </location>
</feature>
<dbReference type="Pfam" id="PF01699">
    <property type="entry name" value="Na_Ca_ex"/>
    <property type="match status" value="1"/>
</dbReference>
<feature type="compositionally biased region" description="Low complexity" evidence="10">
    <location>
        <begin position="834"/>
        <end position="844"/>
    </location>
</feature>
<evidence type="ECO:0000256" key="8">
    <source>
        <dbReference type="ARBA" id="ARBA00023065"/>
    </source>
</evidence>
<feature type="region of interest" description="Disordered" evidence="10">
    <location>
        <begin position="831"/>
        <end position="860"/>
    </location>
</feature>
<keyword evidence="6" id="KW-0106">Calcium</keyword>